<sequence length="508" mass="56429">MSSTILPFASTKDQGGKAMTESSRRPIPTTVTPAPPPHVLMFPLPGQGHVTTMLNLAELLCLSNLRVTFLNSDHNHHRLLRFTTVQSRFAIYHQLFSLQSISDGLPSDHPRSGERILDLFQSMSTITRDLFRDLLPSIRPPIDCLISDGALQFPLEVAAEFGIPVVHFRTIGACCFWTYFCIPDMIEAGELPIRGEEDMERLITTVPGTKEFLRCRDLPSFCRSPDLSHPSLQALASATQQSTKACALILNTFEGLEGPILTQIAAHCPKTYTIGPIHEHLRSKLTLQPSSSSSSLWEEDRSCLEWLDRHPPKSVLYVNFGSIAVMTSEDLIEIWHGLVNSKQRFLLVMRQGSVAELGSNTNDTITFPEELVKGVRGEEYMVVSGWAPQKEVLDHGAVGGFLTHSGWNSTLETIVAGVPMICLPYFADQQVNSRFTSEVWKLGLDIKDACTRKVVERMVVELMVERKEDFATSAAKMAELARSSVGFGGSSRQNLEALIEDIRSMKSK</sequence>
<dbReference type="InterPro" id="IPR002213">
    <property type="entry name" value="UDP_glucos_trans"/>
</dbReference>
<dbReference type="InterPro" id="IPR035595">
    <property type="entry name" value="UDP_glycos_trans_CS"/>
</dbReference>
<protein>
    <recommendedName>
        <fullName evidence="6">Glycosyltransferase</fullName>
        <ecNumber evidence="6">2.4.1.-</ecNumber>
    </recommendedName>
</protein>
<dbReference type="EMBL" id="CAMGYJ010000005">
    <property type="protein sequence ID" value="CAI0411089.1"/>
    <property type="molecule type" value="Genomic_DNA"/>
</dbReference>
<evidence type="ECO:0000256" key="5">
    <source>
        <dbReference type="RuleBase" id="RU003718"/>
    </source>
</evidence>
<dbReference type="GO" id="GO:0080043">
    <property type="term" value="F:quercetin 3-O-glucosyltransferase activity"/>
    <property type="evidence" value="ECO:0007669"/>
    <property type="project" value="TreeGrafter"/>
</dbReference>
<comment type="catalytic activity">
    <reaction evidence="4">
        <text>an anthocyanidin + UDP-alpha-D-glucose + H(+) = an anthocyanidin 3-O-beta-D-glucoside + UDP</text>
        <dbReference type="Rhea" id="RHEA:20093"/>
        <dbReference type="ChEBI" id="CHEBI:15378"/>
        <dbReference type="ChEBI" id="CHEBI:16307"/>
        <dbReference type="ChEBI" id="CHEBI:58223"/>
        <dbReference type="ChEBI" id="CHEBI:58885"/>
        <dbReference type="ChEBI" id="CHEBI:143576"/>
        <dbReference type="EC" id="2.4.1.115"/>
    </reaction>
</comment>
<keyword evidence="3 5" id="KW-0808">Transferase</keyword>
<dbReference type="Proteomes" id="UP001154282">
    <property type="component" value="Unassembled WGS sequence"/>
</dbReference>
<accession>A0AAV0JQV4</accession>
<evidence type="ECO:0000313" key="9">
    <source>
        <dbReference type="Proteomes" id="UP001154282"/>
    </source>
</evidence>
<comment type="similarity">
    <text evidence="2 5">Belongs to the UDP-glycosyltransferase family.</text>
</comment>
<evidence type="ECO:0000256" key="4">
    <source>
        <dbReference type="ARBA" id="ARBA00047606"/>
    </source>
</evidence>
<dbReference type="Pfam" id="PF00201">
    <property type="entry name" value="UDPGT"/>
    <property type="match status" value="1"/>
</dbReference>
<comment type="pathway">
    <text evidence="1">Pigment biosynthesis; anthocyanin biosynthesis.</text>
</comment>
<dbReference type="PANTHER" id="PTHR11926:SF1392">
    <property type="entry name" value="GLYCOSYLTRANSFERASE"/>
    <property type="match status" value="1"/>
</dbReference>
<keyword evidence="5" id="KW-0328">Glycosyltransferase</keyword>
<evidence type="ECO:0000256" key="6">
    <source>
        <dbReference type="RuleBase" id="RU362057"/>
    </source>
</evidence>
<dbReference type="AlphaFoldDB" id="A0AAV0JQV4"/>
<gene>
    <name evidence="8" type="ORF">LITE_LOCUS15024</name>
</gene>
<dbReference type="GO" id="GO:0047213">
    <property type="term" value="F:anthocyanidin 3-O-glucosyltransferase activity"/>
    <property type="evidence" value="ECO:0007669"/>
    <property type="project" value="UniProtKB-EC"/>
</dbReference>
<dbReference type="PROSITE" id="PS00375">
    <property type="entry name" value="UDPGT"/>
    <property type="match status" value="1"/>
</dbReference>
<name>A0AAV0JQV4_9ROSI</name>
<evidence type="ECO:0000256" key="2">
    <source>
        <dbReference type="ARBA" id="ARBA00009995"/>
    </source>
</evidence>
<dbReference type="Gene3D" id="3.40.50.2000">
    <property type="entry name" value="Glycogen Phosphorylase B"/>
    <property type="match status" value="2"/>
</dbReference>
<comment type="caution">
    <text evidence="8">The sequence shown here is derived from an EMBL/GenBank/DDBJ whole genome shotgun (WGS) entry which is preliminary data.</text>
</comment>
<dbReference type="CDD" id="cd03784">
    <property type="entry name" value="GT1_Gtf-like"/>
    <property type="match status" value="1"/>
</dbReference>
<dbReference type="SUPFAM" id="SSF53756">
    <property type="entry name" value="UDP-Glycosyltransferase/glycogen phosphorylase"/>
    <property type="match status" value="1"/>
</dbReference>
<feature type="region of interest" description="Disordered" evidence="7">
    <location>
        <begin position="1"/>
        <end position="34"/>
    </location>
</feature>
<evidence type="ECO:0000256" key="3">
    <source>
        <dbReference type="ARBA" id="ARBA00022679"/>
    </source>
</evidence>
<reference evidence="8" key="1">
    <citation type="submission" date="2022-08" db="EMBL/GenBank/DDBJ databases">
        <authorList>
            <person name="Gutierrez-Valencia J."/>
        </authorList>
    </citation>
    <scope>NUCLEOTIDE SEQUENCE</scope>
</reference>
<evidence type="ECO:0000256" key="7">
    <source>
        <dbReference type="SAM" id="MobiDB-lite"/>
    </source>
</evidence>
<dbReference type="GO" id="GO:0080044">
    <property type="term" value="F:quercetin 7-O-glucosyltransferase activity"/>
    <property type="evidence" value="ECO:0007669"/>
    <property type="project" value="TreeGrafter"/>
</dbReference>
<dbReference type="PANTHER" id="PTHR11926">
    <property type="entry name" value="GLUCOSYL/GLUCURONOSYL TRANSFERASES"/>
    <property type="match status" value="1"/>
</dbReference>
<organism evidence="8 9">
    <name type="scientific">Linum tenue</name>
    <dbReference type="NCBI Taxonomy" id="586396"/>
    <lineage>
        <taxon>Eukaryota</taxon>
        <taxon>Viridiplantae</taxon>
        <taxon>Streptophyta</taxon>
        <taxon>Embryophyta</taxon>
        <taxon>Tracheophyta</taxon>
        <taxon>Spermatophyta</taxon>
        <taxon>Magnoliopsida</taxon>
        <taxon>eudicotyledons</taxon>
        <taxon>Gunneridae</taxon>
        <taxon>Pentapetalae</taxon>
        <taxon>rosids</taxon>
        <taxon>fabids</taxon>
        <taxon>Malpighiales</taxon>
        <taxon>Linaceae</taxon>
        <taxon>Linum</taxon>
    </lineage>
</organism>
<dbReference type="FunFam" id="3.40.50.2000:FF:000060">
    <property type="entry name" value="Glycosyltransferase"/>
    <property type="match status" value="1"/>
</dbReference>
<evidence type="ECO:0000256" key="1">
    <source>
        <dbReference type="ARBA" id="ARBA00004935"/>
    </source>
</evidence>
<evidence type="ECO:0000313" key="8">
    <source>
        <dbReference type="EMBL" id="CAI0411089.1"/>
    </source>
</evidence>
<proteinExistence type="inferred from homology"/>
<dbReference type="EC" id="2.4.1.-" evidence="6"/>
<keyword evidence="9" id="KW-1185">Reference proteome</keyword>